<dbReference type="AlphaFoldDB" id="A0A7Y2LXZ1"/>
<protein>
    <submittedName>
        <fullName evidence="5">Pyruvate dehydrogenase (Acetyl-transferring) E1 component subunit alpha</fullName>
    </submittedName>
</protein>
<dbReference type="GO" id="GO:0009083">
    <property type="term" value="P:branched-chain amino acid catabolic process"/>
    <property type="evidence" value="ECO:0007669"/>
    <property type="project" value="TreeGrafter"/>
</dbReference>
<dbReference type="Gene3D" id="3.40.50.970">
    <property type="match status" value="1"/>
</dbReference>
<comment type="cofactor">
    <cofactor evidence="1">
        <name>thiamine diphosphate</name>
        <dbReference type="ChEBI" id="CHEBI:58937"/>
    </cofactor>
</comment>
<dbReference type="Proteomes" id="UP000543598">
    <property type="component" value="Unassembled WGS sequence"/>
</dbReference>
<evidence type="ECO:0000256" key="3">
    <source>
        <dbReference type="ARBA" id="ARBA00023052"/>
    </source>
</evidence>
<dbReference type="SUPFAM" id="SSF52518">
    <property type="entry name" value="Thiamin diphosphate-binding fold (THDP-binding)"/>
    <property type="match status" value="1"/>
</dbReference>
<gene>
    <name evidence="5" type="primary">pdhA</name>
    <name evidence="5" type="ORF">HLA99_03250</name>
</gene>
<evidence type="ECO:0000259" key="4">
    <source>
        <dbReference type="Pfam" id="PF00676"/>
    </source>
</evidence>
<dbReference type="GO" id="GO:0000287">
    <property type="term" value="F:magnesium ion binding"/>
    <property type="evidence" value="ECO:0007669"/>
    <property type="project" value="UniProtKB-ARBA"/>
</dbReference>
<accession>A0A7Y2LXZ1</accession>
<dbReference type="Pfam" id="PF00676">
    <property type="entry name" value="E1_dh"/>
    <property type="match status" value="1"/>
</dbReference>
<keyword evidence="5" id="KW-0670">Pyruvate</keyword>
<keyword evidence="6" id="KW-1185">Reference proteome</keyword>
<dbReference type="InterPro" id="IPR001017">
    <property type="entry name" value="DH_E1"/>
</dbReference>
<dbReference type="RefSeq" id="WP_167040267.1">
    <property type="nucleotide sequence ID" value="NZ_BAAANA010000003.1"/>
</dbReference>
<dbReference type="EMBL" id="JABEMB010000002">
    <property type="protein sequence ID" value="NNH02879.1"/>
    <property type="molecule type" value="Genomic_DNA"/>
</dbReference>
<evidence type="ECO:0000256" key="1">
    <source>
        <dbReference type="ARBA" id="ARBA00001964"/>
    </source>
</evidence>
<comment type="caution">
    <text evidence="5">The sequence shown here is derived from an EMBL/GenBank/DDBJ whole genome shotgun (WGS) entry which is preliminary data.</text>
</comment>
<evidence type="ECO:0000313" key="5">
    <source>
        <dbReference type="EMBL" id="NNH02879.1"/>
    </source>
</evidence>
<reference evidence="5 6" key="1">
    <citation type="submission" date="2020-05" db="EMBL/GenBank/DDBJ databases">
        <title>MicrobeNet Type strains.</title>
        <authorList>
            <person name="Nicholson A.C."/>
        </authorList>
    </citation>
    <scope>NUCLEOTIDE SEQUENCE [LARGE SCALE GENOMIC DNA]</scope>
    <source>
        <strain evidence="5 6">JCM 14282</strain>
    </source>
</reference>
<sequence>MHTLTPLADPATDVDDVARLISAEGERLADPDLDPWVADVDAEAMRGLYRDMTLVRRIDAEGIALQRQGQLGLWAPCQGQEGVQVGTARAFRRDDFVFPSYREIGVNFVRGAVPEDFVIAWRGEEHSTFDPYAINTATPQIIIGAQALHAVGYAMGIQRDGADQVAAAYFGDGASSQGDVNEAMVFASSFRAPVVFVCTNNQYAISEPVSVQARFPIAGRAPGFGIPSMRVDGNDVLACLAAARWAVDHARRGEGPAFIEAVTYRMGPHTTSDDPTRYRDKEEVERWRRRDPIVRIEALLRSRGEFDDAFAAAVAQDADALGTAVREATLGARTREPLTVLDNVYADPHSGLDEQREHFAAYLASFQEAAEGETGR</sequence>
<dbReference type="InterPro" id="IPR017596">
    <property type="entry name" value="PdhA/BkdA"/>
</dbReference>
<evidence type="ECO:0000313" key="6">
    <source>
        <dbReference type="Proteomes" id="UP000543598"/>
    </source>
</evidence>
<keyword evidence="2" id="KW-0560">Oxidoreductase</keyword>
<dbReference type="GO" id="GO:0016624">
    <property type="term" value="F:oxidoreductase activity, acting on the aldehyde or oxo group of donors, disulfide as acceptor"/>
    <property type="evidence" value="ECO:0007669"/>
    <property type="project" value="InterPro"/>
</dbReference>
<feature type="domain" description="Dehydrogenase E1 component" evidence="4">
    <location>
        <begin position="50"/>
        <end position="319"/>
    </location>
</feature>
<evidence type="ECO:0000256" key="2">
    <source>
        <dbReference type="ARBA" id="ARBA00023002"/>
    </source>
</evidence>
<proteinExistence type="predicted"/>
<keyword evidence="3" id="KW-0786">Thiamine pyrophosphate</keyword>
<dbReference type="PANTHER" id="PTHR43380">
    <property type="entry name" value="2-OXOISOVALERATE DEHYDROGENASE SUBUNIT ALPHA, MITOCHONDRIAL"/>
    <property type="match status" value="1"/>
</dbReference>
<dbReference type="CDD" id="cd02000">
    <property type="entry name" value="TPP_E1_PDC_ADC_BCADC"/>
    <property type="match status" value="1"/>
</dbReference>
<dbReference type="InterPro" id="IPR029061">
    <property type="entry name" value="THDP-binding"/>
</dbReference>
<organism evidence="5 6">
    <name type="scientific">Microbacterium ulmi</name>
    <dbReference type="NCBI Taxonomy" id="179095"/>
    <lineage>
        <taxon>Bacteria</taxon>
        <taxon>Bacillati</taxon>
        <taxon>Actinomycetota</taxon>
        <taxon>Actinomycetes</taxon>
        <taxon>Micrococcales</taxon>
        <taxon>Microbacteriaceae</taxon>
        <taxon>Microbacterium</taxon>
    </lineage>
</organism>
<dbReference type="NCBIfam" id="TIGR03181">
    <property type="entry name" value="PDH_E1_alph_x"/>
    <property type="match status" value="1"/>
</dbReference>
<name>A0A7Y2LXZ1_9MICO</name>
<dbReference type="PANTHER" id="PTHR43380:SF1">
    <property type="entry name" value="2-OXOISOVALERATE DEHYDROGENASE SUBUNIT ALPHA, MITOCHONDRIAL"/>
    <property type="match status" value="1"/>
</dbReference>
<dbReference type="InterPro" id="IPR050771">
    <property type="entry name" value="Alpha-ketoacid_DH_E1_comp"/>
</dbReference>